<dbReference type="Proteomes" id="UP000239549">
    <property type="component" value="Unassembled WGS sequence"/>
</dbReference>
<organism evidence="1 2">
    <name type="scientific">Desulfocucumis palustris</name>
    <dbReference type="NCBI Taxonomy" id="1898651"/>
    <lineage>
        <taxon>Bacteria</taxon>
        <taxon>Bacillati</taxon>
        <taxon>Bacillota</taxon>
        <taxon>Clostridia</taxon>
        <taxon>Eubacteriales</taxon>
        <taxon>Desulfocucumaceae</taxon>
        <taxon>Desulfocucumis</taxon>
    </lineage>
</organism>
<comment type="caution">
    <text evidence="1">The sequence shown here is derived from an EMBL/GenBank/DDBJ whole genome shotgun (WGS) entry which is preliminary data.</text>
</comment>
<sequence>MKIVKISYPTPLSDVKDIENDNIDVFIEMEDRMTYTVVVATPKNILLQMDNEGLDYLPAGPPCIFVKKLTEENIANAIKTYVKDDAYWLKLYFLAGEREGVFSTSAMNDMLKLIKKVNDDISTQE</sequence>
<dbReference type="RefSeq" id="WP_104370998.1">
    <property type="nucleotide sequence ID" value="NZ_BFAV01000032.1"/>
</dbReference>
<dbReference type="AlphaFoldDB" id="A0A2L2XE05"/>
<protein>
    <submittedName>
        <fullName evidence="1">Uncharacterized protein</fullName>
    </submittedName>
</protein>
<keyword evidence="2" id="KW-1185">Reference proteome</keyword>
<reference evidence="2" key="1">
    <citation type="submission" date="2018-02" db="EMBL/GenBank/DDBJ databases">
        <title>Genome sequence of Desulfocucumis palustris strain NAW-5.</title>
        <authorList>
            <person name="Watanabe M."/>
            <person name="Kojima H."/>
            <person name="Fukui M."/>
        </authorList>
    </citation>
    <scope>NUCLEOTIDE SEQUENCE [LARGE SCALE GENOMIC DNA]</scope>
    <source>
        <strain evidence="2">NAW-5</strain>
    </source>
</reference>
<evidence type="ECO:0000313" key="2">
    <source>
        <dbReference type="Proteomes" id="UP000239549"/>
    </source>
</evidence>
<dbReference type="EMBL" id="BFAV01000032">
    <property type="protein sequence ID" value="GBF32466.1"/>
    <property type="molecule type" value="Genomic_DNA"/>
</dbReference>
<dbReference type="OrthoDB" id="1957791at2"/>
<name>A0A2L2XE05_9FIRM</name>
<accession>A0A2L2XE05</accession>
<evidence type="ECO:0000313" key="1">
    <source>
        <dbReference type="EMBL" id="GBF32466.1"/>
    </source>
</evidence>
<proteinExistence type="predicted"/>
<gene>
    <name evidence="1" type="ORF">DCCM_0662</name>
</gene>